<evidence type="ECO:0000256" key="5">
    <source>
        <dbReference type="ARBA" id="ARBA00053028"/>
    </source>
</evidence>
<keyword evidence="4" id="KW-0125">Carotenoid biosynthesis</keyword>
<dbReference type="SFLD" id="SFLDS00005">
    <property type="entry name" value="Isoprenoid_Synthase_Type_I"/>
    <property type="match status" value="1"/>
</dbReference>
<gene>
    <name evidence="6" type="ORF">JM93_02678</name>
</gene>
<evidence type="ECO:0000313" key="7">
    <source>
        <dbReference type="Proteomes" id="UP000320593"/>
    </source>
</evidence>
<dbReference type="PANTHER" id="PTHR31480">
    <property type="entry name" value="BIFUNCTIONAL LYCOPENE CYCLASE/PHYTOENE SYNTHASE"/>
    <property type="match status" value="1"/>
</dbReference>
<dbReference type="InterPro" id="IPR002060">
    <property type="entry name" value="Squ/phyt_synthse"/>
</dbReference>
<dbReference type="InterPro" id="IPR008949">
    <property type="entry name" value="Isoprenoid_synthase_dom_sf"/>
</dbReference>
<evidence type="ECO:0000256" key="3">
    <source>
        <dbReference type="ARBA" id="ARBA00022679"/>
    </source>
</evidence>
<keyword evidence="3" id="KW-0808">Transferase</keyword>
<dbReference type="SUPFAM" id="SSF48576">
    <property type="entry name" value="Terpenoid synthases"/>
    <property type="match status" value="1"/>
</dbReference>
<dbReference type="Gene3D" id="1.10.600.10">
    <property type="entry name" value="Farnesyl Diphosphate Synthase"/>
    <property type="match status" value="1"/>
</dbReference>
<dbReference type="InterPro" id="IPR019845">
    <property type="entry name" value="Squalene/phytoene_synthase_CS"/>
</dbReference>
<dbReference type="PROSITE" id="PS01044">
    <property type="entry name" value="SQUALEN_PHYTOEN_SYN_1"/>
    <property type="match status" value="1"/>
</dbReference>
<dbReference type="Pfam" id="PF00494">
    <property type="entry name" value="SQS_PSY"/>
    <property type="match status" value="1"/>
</dbReference>
<dbReference type="SFLD" id="SFLDG01018">
    <property type="entry name" value="Squalene/Phytoene_Synthase_Lik"/>
    <property type="match status" value="1"/>
</dbReference>
<evidence type="ECO:0000313" key="6">
    <source>
        <dbReference type="EMBL" id="TWI85971.1"/>
    </source>
</evidence>
<dbReference type="FunFam" id="1.10.600.10:FF:000020">
    <property type="entry name" value="Phytoene synthase"/>
    <property type="match status" value="1"/>
</dbReference>
<dbReference type="InterPro" id="IPR033904">
    <property type="entry name" value="Trans_IPPS_HH"/>
</dbReference>
<accession>A0A562SXI9</accession>
<dbReference type="CDD" id="cd00683">
    <property type="entry name" value="Trans_IPPS_HH"/>
    <property type="match status" value="1"/>
</dbReference>
<evidence type="ECO:0000256" key="2">
    <source>
        <dbReference type="ARBA" id="ARBA00006251"/>
    </source>
</evidence>
<dbReference type="PROSITE" id="PS01045">
    <property type="entry name" value="SQUALEN_PHYTOEN_SYN_2"/>
    <property type="match status" value="1"/>
</dbReference>
<dbReference type="EMBL" id="VLLF01000006">
    <property type="protein sequence ID" value="TWI85971.1"/>
    <property type="molecule type" value="Genomic_DNA"/>
</dbReference>
<evidence type="ECO:0000256" key="1">
    <source>
        <dbReference type="ARBA" id="ARBA00004684"/>
    </source>
</evidence>
<dbReference type="SFLD" id="SFLDG01212">
    <property type="entry name" value="Phytoene_synthase_like"/>
    <property type="match status" value="1"/>
</dbReference>
<dbReference type="GO" id="GO:0051996">
    <property type="term" value="F:squalene synthase [NAD(P)H] activity"/>
    <property type="evidence" value="ECO:0007669"/>
    <property type="project" value="InterPro"/>
</dbReference>
<comment type="cofactor">
    <cofactor evidence="5">
        <name>ATP</name>
        <dbReference type="ChEBI" id="CHEBI:30616"/>
    </cofactor>
</comment>
<sequence length="350" mass="38813">MLAKTPKPFALPPELQRTCDLAINDGSKSFMTASLLLPPDTRCAARALYAFCRNADDLIDDAFDPQESLELLRNRLSVIYSTQKPVEACDQAFAILVKHFDIPRHLPDALIEGFAWDAAGKRYETLEDLKGYAARVASTVGVMMTLVMGQRDAATLARAADLGLAMQLTNIARDVGEDALNARVYLPLKWLSGDEHDLPLYLERGGETENIRRATQRLLTEADILYKRALTGIAELPFGCRIAITSAGLIYRAIGDEVARNRFDSITRRAHTSTTKKLFLVGLACLKTSLTRRCDTAPPDPATRFLTEPCIKSMPQRVHGLDAKAARMLELIALSEMRRRENHERSGLNA</sequence>
<comment type="caution">
    <text evidence="6">The sequence shown here is derived from an EMBL/GenBank/DDBJ whole genome shotgun (WGS) entry which is preliminary data.</text>
</comment>
<dbReference type="GO" id="GO:0004311">
    <property type="term" value="F:geranylgeranyl diphosphate synthase activity"/>
    <property type="evidence" value="ECO:0007669"/>
    <property type="project" value="InterPro"/>
</dbReference>
<evidence type="ECO:0000256" key="4">
    <source>
        <dbReference type="ARBA" id="ARBA00022746"/>
    </source>
</evidence>
<protein>
    <submittedName>
        <fullName evidence="6">Phytoene synthase</fullName>
    </submittedName>
</protein>
<organism evidence="6 7">
    <name type="scientific">Roseibium hamelinense</name>
    <dbReference type="NCBI Taxonomy" id="150831"/>
    <lineage>
        <taxon>Bacteria</taxon>
        <taxon>Pseudomonadati</taxon>
        <taxon>Pseudomonadota</taxon>
        <taxon>Alphaproteobacteria</taxon>
        <taxon>Hyphomicrobiales</taxon>
        <taxon>Stappiaceae</taxon>
        <taxon>Roseibium</taxon>
    </lineage>
</organism>
<dbReference type="Proteomes" id="UP000320593">
    <property type="component" value="Unassembled WGS sequence"/>
</dbReference>
<name>A0A562SXI9_9HYPH</name>
<dbReference type="InterPro" id="IPR044843">
    <property type="entry name" value="Trans_IPPS_bact-type"/>
</dbReference>
<dbReference type="AlphaFoldDB" id="A0A562SXI9"/>
<comment type="pathway">
    <text evidence="1">Carotenoid biosynthesis; phytoene biosynthesis.</text>
</comment>
<proteinExistence type="inferred from homology"/>
<dbReference type="GO" id="GO:0016117">
    <property type="term" value="P:carotenoid biosynthetic process"/>
    <property type="evidence" value="ECO:0007669"/>
    <property type="project" value="UniProtKB-KW"/>
</dbReference>
<reference evidence="6 7" key="1">
    <citation type="submission" date="2019-07" db="EMBL/GenBank/DDBJ databases">
        <title>Genomic Encyclopedia of Archaeal and Bacterial Type Strains, Phase II (KMG-II): from individual species to whole genera.</title>
        <authorList>
            <person name="Goeker M."/>
        </authorList>
    </citation>
    <scope>NUCLEOTIDE SEQUENCE [LARGE SCALE GENOMIC DNA]</scope>
    <source>
        <strain evidence="6 7">ATCC BAA-252</strain>
    </source>
</reference>
<keyword evidence="7" id="KW-1185">Reference proteome</keyword>
<dbReference type="OrthoDB" id="9807580at2"/>
<dbReference type="RefSeq" id="WP_145344063.1">
    <property type="nucleotide sequence ID" value="NZ_VLLF01000006.1"/>
</dbReference>
<comment type="similarity">
    <text evidence="2">Belongs to the phytoene/squalene synthase family.</text>
</comment>